<evidence type="ECO:0000313" key="4">
    <source>
        <dbReference type="Proteomes" id="UP000244052"/>
    </source>
</evidence>
<evidence type="ECO:0000259" key="2">
    <source>
        <dbReference type="Pfam" id="PF14338"/>
    </source>
</evidence>
<dbReference type="Pfam" id="PF14338">
    <property type="entry name" value="Mrr_N"/>
    <property type="match status" value="1"/>
</dbReference>
<accession>A0A2T5PMA3</accession>
<dbReference type="GO" id="GO:0015666">
    <property type="term" value="F:restriction endodeoxyribonuclease activity"/>
    <property type="evidence" value="ECO:0007669"/>
    <property type="project" value="TreeGrafter"/>
</dbReference>
<dbReference type="Proteomes" id="UP000244052">
    <property type="component" value="Unassembled WGS sequence"/>
</dbReference>
<dbReference type="InterPro" id="IPR025745">
    <property type="entry name" value="Mrr-like_N_dom"/>
</dbReference>
<dbReference type="Pfam" id="PF04471">
    <property type="entry name" value="Mrr_cat"/>
    <property type="match status" value="1"/>
</dbReference>
<dbReference type="SUPFAM" id="SSF52980">
    <property type="entry name" value="Restriction endonuclease-like"/>
    <property type="match status" value="1"/>
</dbReference>
<feature type="domain" description="Restriction endonuclease type IV Mrr" evidence="1">
    <location>
        <begin position="163"/>
        <end position="278"/>
    </location>
</feature>
<keyword evidence="3" id="KW-0540">Nuclease</keyword>
<comment type="caution">
    <text evidence="3">The sequence shown here is derived from an EMBL/GenBank/DDBJ whole genome shotgun (WGS) entry which is preliminary data.</text>
</comment>
<dbReference type="InterPro" id="IPR007560">
    <property type="entry name" value="Restrct_endonuc_IV_Mrr"/>
</dbReference>
<dbReference type="PANTHER" id="PTHR30015">
    <property type="entry name" value="MRR RESTRICTION SYSTEM PROTEIN"/>
    <property type="match status" value="1"/>
</dbReference>
<feature type="domain" description="Restriction system protein Mrr-like N-terminal" evidence="2">
    <location>
        <begin position="19"/>
        <end position="101"/>
    </location>
</feature>
<organism evidence="3 4">
    <name type="scientific">Ectopseudomonas oleovorans</name>
    <name type="common">Pseudomonas oleovorans</name>
    <dbReference type="NCBI Taxonomy" id="301"/>
    <lineage>
        <taxon>Bacteria</taxon>
        <taxon>Pseudomonadati</taxon>
        <taxon>Pseudomonadota</taxon>
        <taxon>Gammaproteobacteria</taxon>
        <taxon>Pseudomonadales</taxon>
        <taxon>Pseudomonadaceae</taxon>
        <taxon>Ectopseudomonas</taxon>
    </lineage>
</organism>
<dbReference type="InterPro" id="IPR052906">
    <property type="entry name" value="Type_IV_Methyl-Rstrct_Enzyme"/>
</dbReference>
<dbReference type="EMBL" id="QASO01000068">
    <property type="protein sequence ID" value="PTU78897.1"/>
    <property type="molecule type" value="Genomic_DNA"/>
</dbReference>
<name>A0A2T5PMA3_ECTOL</name>
<dbReference type="Gene3D" id="3.40.1350.10">
    <property type="match status" value="1"/>
</dbReference>
<dbReference type="AlphaFoldDB" id="A0A2T5PMA3"/>
<dbReference type="PANTHER" id="PTHR30015:SF7">
    <property type="entry name" value="TYPE IV METHYL-DIRECTED RESTRICTION ENZYME ECOKMRR"/>
    <property type="match status" value="1"/>
</dbReference>
<dbReference type="InterPro" id="IPR011335">
    <property type="entry name" value="Restrct_endonuc-II-like"/>
</dbReference>
<evidence type="ECO:0000313" key="3">
    <source>
        <dbReference type="EMBL" id="PTU78897.1"/>
    </source>
</evidence>
<dbReference type="InterPro" id="IPR011856">
    <property type="entry name" value="tRNA_endonuc-like_dom_sf"/>
</dbReference>
<keyword evidence="3" id="KW-0378">Hydrolase</keyword>
<keyword evidence="3" id="KW-0255">Endonuclease</keyword>
<proteinExistence type="predicted"/>
<protein>
    <submittedName>
        <fullName evidence="3">Restriction endonuclease</fullName>
    </submittedName>
</protein>
<dbReference type="GO" id="GO:0009307">
    <property type="term" value="P:DNA restriction-modification system"/>
    <property type="evidence" value="ECO:0007669"/>
    <property type="project" value="InterPro"/>
</dbReference>
<reference evidence="3 4" key="1">
    <citation type="submission" date="2018-04" db="EMBL/GenBank/DDBJ databases">
        <title>Pseudomonas sp. nov., isolated from mangrove soil.</title>
        <authorList>
            <person name="Chen C."/>
        </authorList>
    </citation>
    <scope>NUCLEOTIDE SEQUENCE [LARGE SCALE GENOMIC DNA]</scope>
    <source>
        <strain evidence="3 4">JCM 14246</strain>
    </source>
</reference>
<sequence length="306" mass="35165">MCATTLQKAKRIKMDLPKFNETFIPILEILRDGKIIKGRELIRRVEENFYSHLPYELLQQTTKSGDRVIENRIAWGKSYLKKGGLVHYPQRGFVQITDKGLFTKAENITLPEIQADVINFYQPENSKPEKLLIEEESASPQDLIDTGFERIEREIKDELLSKLKTIDPYAFEKIILILLKKMGYGEFIETSKSGDGGIDGIINEDQLGLEKIYIQAKRYNENKVRETDIRNFIGAMSGDTHKGIFVTTSSFDEKAKNKARDAHHKIILLDGSKLVDLMHKYNVGVQVKNIYEVKTVDNDFFDSEDI</sequence>
<evidence type="ECO:0000259" key="1">
    <source>
        <dbReference type="Pfam" id="PF04471"/>
    </source>
</evidence>
<dbReference type="GO" id="GO:0003677">
    <property type="term" value="F:DNA binding"/>
    <property type="evidence" value="ECO:0007669"/>
    <property type="project" value="InterPro"/>
</dbReference>
<gene>
    <name evidence="3" type="ORF">DBO86_11725</name>
</gene>
<keyword evidence="4" id="KW-1185">Reference proteome</keyword>